<comment type="caution">
    <text evidence="2">The sequence shown here is derived from an EMBL/GenBank/DDBJ whole genome shotgun (WGS) entry which is preliminary data.</text>
</comment>
<dbReference type="NCBIfam" id="TIGR01167">
    <property type="entry name" value="LPXTG_anchor"/>
    <property type="match status" value="1"/>
</dbReference>
<evidence type="ECO:0000256" key="1">
    <source>
        <dbReference type="SAM" id="Phobius"/>
    </source>
</evidence>
<keyword evidence="1" id="KW-1133">Transmembrane helix</keyword>
<dbReference type="NCBIfam" id="TIGR03370">
    <property type="entry name" value="VPLPA-CTERM"/>
    <property type="match status" value="1"/>
</dbReference>
<reference evidence="3" key="1">
    <citation type="submission" date="2023-05" db="EMBL/GenBank/DDBJ databases">
        <title>Sedimentitalea sp. nov. JM2-8.</title>
        <authorList>
            <person name="Huang J."/>
        </authorList>
    </citation>
    <scope>NUCLEOTIDE SEQUENCE [LARGE SCALE GENOMIC DNA]</scope>
    <source>
        <strain evidence="3">KHS03</strain>
    </source>
</reference>
<evidence type="ECO:0000313" key="2">
    <source>
        <dbReference type="EMBL" id="MDU9003654.1"/>
    </source>
</evidence>
<keyword evidence="3" id="KW-1185">Reference proteome</keyword>
<gene>
    <name evidence="2" type="ORF">QO231_07275</name>
</gene>
<dbReference type="RefSeq" id="WP_316774720.1">
    <property type="nucleotide sequence ID" value="NZ_JASMWN010000004.1"/>
</dbReference>
<keyword evidence="1" id="KW-0472">Membrane</keyword>
<dbReference type="InterPro" id="IPR022472">
    <property type="entry name" value="VPLPA-CTERM"/>
</dbReference>
<keyword evidence="1" id="KW-0812">Transmembrane</keyword>
<dbReference type="EMBL" id="JASMWN010000004">
    <property type="protein sequence ID" value="MDU9003654.1"/>
    <property type="molecule type" value="Genomic_DNA"/>
</dbReference>
<sequence length="171" mass="17012">MSLTPTGGFFSGCTGAGDCISESLAAGLIGTTFDLDNVGDSETFDFLTFTGNGTGFYENYAASATLAFSAPTIDVTSGGSGGVVGVIGGFIGAGELQWDDVPIDVAFGDTGIVSINFQGGRAILPGSSITTTATVTLVQADISAVPLPATGLLLLGGMGGLVAMRRRKKAA</sequence>
<organism evidence="2 3">
    <name type="scientific">Sedimentitalea todarodis</name>
    <dbReference type="NCBI Taxonomy" id="1631240"/>
    <lineage>
        <taxon>Bacteria</taxon>
        <taxon>Pseudomonadati</taxon>
        <taxon>Pseudomonadota</taxon>
        <taxon>Alphaproteobacteria</taxon>
        <taxon>Rhodobacterales</taxon>
        <taxon>Paracoccaceae</taxon>
        <taxon>Sedimentitalea</taxon>
    </lineage>
</organism>
<name>A0ABU3VBX5_9RHOB</name>
<proteinExistence type="predicted"/>
<feature type="transmembrane region" description="Helical" evidence="1">
    <location>
        <begin position="145"/>
        <end position="164"/>
    </location>
</feature>
<protein>
    <submittedName>
        <fullName evidence="2">VPLPA-CTERM sorting domain-containing protein</fullName>
    </submittedName>
</protein>
<evidence type="ECO:0000313" key="3">
    <source>
        <dbReference type="Proteomes" id="UP001255416"/>
    </source>
</evidence>
<dbReference type="Proteomes" id="UP001255416">
    <property type="component" value="Unassembled WGS sequence"/>
</dbReference>
<accession>A0ABU3VBX5</accession>